<feature type="transmembrane region" description="Helical" evidence="16">
    <location>
        <begin position="6"/>
        <end position="27"/>
    </location>
</feature>
<keyword evidence="5" id="KW-0677">Repeat</keyword>
<evidence type="ECO:0000256" key="10">
    <source>
        <dbReference type="ARBA" id="ARBA00023125"/>
    </source>
</evidence>
<evidence type="ECO:0000256" key="11">
    <source>
        <dbReference type="ARBA" id="ARBA00023136"/>
    </source>
</evidence>
<dbReference type="GO" id="GO:0005634">
    <property type="term" value="C:nucleus"/>
    <property type="evidence" value="ECO:0007669"/>
    <property type="project" value="UniProtKB-SubCell"/>
</dbReference>
<feature type="compositionally biased region" description="Polar residues" evidence="15">
    <location>
        <begin position="706"/>
        <end position="734"/>
    </location>
</feature>
<dbReference type="GO" id="GO:0008270">
    <property type="term" value="F:zinc ion binding"/>
    <property type="evidence" value="ECO:0007669"/>
    <property type="project" value="UniProtKB-KW"/>
</dbReference>
<dbReference type="Pfam" id="PF08507">
    <property type="entry name" value="COPI_assoc"/>
    <property type="match status" value="1"/>
</dbReference>
<feature type="compositionally biased region" description="Polar residues" evidence="15">
    <location>
        <begin position="317"/>
        <end position="329"/>
    </location>
</feature>
<keyword evidence="8 16" id="KW-1133">Transmembrane helix</keyword>
<evidence type="ECO:0000256" key="16">
    <source>
        <dbReference type="SAM" id="Phobius"/>
    </source>
</evidence>
<evidence type="ECO:0000256" key="12">
    <source>
        <dbReference type="ARBA" id="ARBA00023163"/>
    </source>
</evidence>
<evidence type="ECO:0000256" key="3">
    <source>
        <dbReference type="ARBA" id="ARBA00022692"/>
    </source>
</evidence>
<feature type="region of interest" description="Disordered" evidence="15">
    <location>
        <begin position="292"/>
        <end position="338"/>
    </location>
</feature>
<evidence type="ECO:0000256" key="13">
    <source>
        <dbReference type="ARBA" id="ARBA00023242"/>
    </source>
</evidence>
<feature type="region of interest" description="Disordered" evidence="15">
    <location>
        <begin position="454"/>
        <end position="489"/>
    </location>
</feature>
<keyword evidence="11 16" id="KW-0472">Membrane</keyword>
<dbReference type="GO" id="GO:0006879">
    <property type="term" value="P:intracellular iron ion homeostasis"/>
    <property type="evidence" value="ECO:0007669"/>
    <property type="project" value="UniProtKB-ARBA"/>
</dbReference>
<dbReference type="FunFam" id="3.30.50.10:FF:000007">
    <property type="entry name" value="Nitrogen regulatory AreA, N-terminal"/>
    <property type="match status" value="1"/>
</dbReference>
<evidence type="ECO:0000256" key="1">
    <source>
        <dbReference type="ARBA" id="ARBA00004123"/>
    </source>
</evidence>
<dbReference type="GO" id="GO:0000978">
    <property type="term" value="F:RNA polymerase II cis-regulatory region sequence-specific DNA binding"/>
    <property type="evidence" value="ECO:0007669"/>
    <property type="project" value="TreeGrafter"/>
</dbReference>
<feature type="compositionally biased region" description="Low complexity" evidence="15">
    <location>
        <begin position="561"/>
        <end position="576"/>
    </location>
</feature>
<keyword evidence="10" id="KW-0238">DNA-binding</keyword>
<keyword evidence="12" id="KW-0804">Transcription</keyword>
<feature type="domain" description="GATA-type" evidence="17">
    <location>
        <begin position="490"/>
        <end position="543"/>
    </location>
</feature>
<proteinExistence type="predicted"/>
<feature type="transmembrane region" description="Helical" evidence="16">
    <location>
        <begin position="65"/>
        <end position="86"/>
    </location>
</feature>
<keyword evidence="4" id="KW-0479">Metal-binding</keyword>
<dbReference type="Proteomes" id="UP000190744">
    <property type="component" value="Unassembled WGS sequence"/>
</dbReference>
<evidence type="ECO:0000256" key="2">
    <source>
        <dbReference type="ARBA" id="ARBA00004141"/>
    </source>
</evidence>
<comment type="caution">
    <text evidence="18">The sequence shown here is derived from an EMBL/GenBank/DDBJ whole genome shotgun (WGS) entry which is preliminary data.</text>
</comment>
<dbReference type="FunFam" id="3.30.50.10:FF:000039">
    <property type="entry name" value="Siderophore transcription factor SreA"/>
    <property type="match status" value="1"/>
</dbReference>
<evidence type="ECO:0000256" key="4">
    <source>
        <dbReference type="ARBA" id="ARBA00022723"/>
    </source>
</evidence>
<accession>A0A1S9RD66</accession>
<feature type="compositionally biased region" description="Polar residues" evidence="15">
    <location>
        <begin position="667"/>
        <end position="681"/>
    </location>
</feature>
<feature type="domain" description="GATA-type" evidence="17">
    <location>
        <begin position="339"/>
        <end position="404"/>
    </location>
</feature>
<dbReference type="InterPro" id="IPR013088">
    <property type="entry name" value="Znf_NHR/GATA"/>
</dbReference>
<feature type="region of interest" description="Disordered" evidence="15">
    <location>
        <begin position="380"/>
        <end position="416"/>
    </location>
</feature>
<evidence type="ECO:0000256" key="8">
    <source>
        <dbReference type="ARBA" id="ARBA00022989"/>
    </source>
</evidence>
<dbReference type="EMBL" id="LJBN01000202">
    <property type="protein sequence ID" value="OOQ83210.1"/>
    <property type="molecule type" value="Genomic_DNA"/>
</dbReference>
<sequence length="766" mass="81904">MDFSNIFRLVNIAVGVVMVLGGISQFFPASMSSIIVGAYVIVFGLVVAGLEFLPNVPDYVYRYASFLFSFLGRGIFYIFVGCILLHGHVLREIAASIVGITGIGYLVLEFIPSIEPPSNMRESDQGWVISAWSAALPQGPDRHLDIWPFCGVGDTVNSAFDRGATSPSHLTKHSPLSPRFRRFVPGYLWASDSPLCHRAISLNLSAPSSPPLPRLLLYIASPGLLPSDTRLINSSRPDDELVMLASIPPMETIRSFPRDPSAPSRHPSAEDLDAAQQLISSAQAGRERLAQYGNGPGIKVSGSPPPSNYGPSPTPSQFTDTRSNGQPDESSPKAQKDTSFLGHSCSNCGTQHTPLWRRSPTGAMICNACGLYLKARNVARPTKRNRTQQSADSANKPNNPVASRTEATSGSGGGCKGSCPGGGSCNGTGGAEGCDGCPAYNNRIYKAANRGPGAVVQGSWGRTSAPDTESPSAPQEAEAPAKTTPSDGASSTLVACQNCGTTVTPLWRRDEHGHPICNACGLYYKLHGCYRPTTMKKSIIKRRKRVVPALRDQSPTAATHSSNGSSASPEASPAALAHDHHRYMSNEPMDGPRQLPFAPPPVDFTGFHISAAPLQLHGLPKLLNPDRLGHSPVSQYGRRSVSPNALPKKRTLAETAAEALPIPTILESGSNQLPPIMTSANPSPPGRLSSISSILNQADPRKDSSLSRSQSFQPPMQPAPHQSQQLPSISSFSDPATERRAQLEREAEQMREALRAKERELAAMGR</sequence>
<reference evidence="19" key="1">
    <citation type="submission" date="2015-09" db="EMBL/GenBank/DDBJ databases">
        <authorList>
            <person name="Fill T.P."/>
            <person name="Baretta J.F."/>
            <person name="de Almeida L.G."/>
            <person name="Rocha M."/>
            <person name="de Souza D.H."/>
            <person name="Malavazi I."/>
            <person name="Cerdeira L.T."/>
            <person name="Hong H."/>
            <person name="Samborskyy M."/>
            <person name="de Vasconcelos A.T."/>
            <person name="Leadlay P."/>
            <person name="Rodrigues-Filho E."/>
        </authorList>
    </citation>
    <scope>NUCLEOTIDE SEQUENCE [LARGE SCALE GENOMIC DNA]</scope>
    <source>
        <strain evidence="19">LaBioMMi 136</strain>
    </source>
</reference>
<dbReference type="SUPFAM" id="SSF57716">
    <property type="entry name" value="Glucocorticoid receptor-like (DNA-binding domain)"/>
    <property type="match status" value="2"/>
</dbReference>
<evidence type="ECO:0000256" key="5">
    <source>
        <dbReference type="ARBA" id="ARBA00022737"/>
    </source>
</evidence>
<keyword evidence="7" id="KW-0862">Zinc</keyword>
<dbReference type="PANTHER" id="PTHR10071:SF335">
    <property type="entry name" value="IRON-SENSING TRANSCRIPTIONAL REPRESSOR-RELATED"/>
    <property type="match status" value="1"/>
</dbReference>
<dbReference type="InterPro" id="IPR013714">
    <property type="entry name" value="Golgi_TVP15"/>
</dbReference>
<dbReference type="PANTHER" id="PTHR10071">
    <property type="entry name" value="TRANSCRIPTION FACTOR GATA FAMILY MEMBER"/>
    <property type="match status" value="1"/>
</dbReference>
<keyword evidence="6 14" id="KW-0863">Zinc-finger</keyword>
<feature type="compositionally biased region" description="Basic and acidic residues" evidence="15">
    <location>
        <begin position="736"/>
        <end position="766"/>
    </location>
</feature>
<protein>
    <submittedName>
        <fullName evidence="18">GATA factor SREP</fullName>
    </submittedName>
</protein>
<evidence type="ECO:0000256" key="9">
    <source>
        <dbReference type="ARBA" id="ARBA00023015"/>
    </source>
</evidence>
<organism evidence="18 19">
    <name type="scientific">Penicillium brasilianum</name>
    <dbReference type="NCBI Taxonomy" id="104259"/>
    <lineage>
        <taxon>Eukaryota</taxon>
        <taxon>Fungi</taxon>
        <taxon>Dikarya</taxon>
        <taxon>Ascomycota</taxon>
        <taxon>Pezizomycotina</taxon>
        <taxon>Eurotiomycetes</taxon>
        <taxon>Eurotiomycetidae</taxon>
        <taxon>Eurotiales</taxon>
        <taxon>Aspergillaceae</taxon>
        <taxon>Penicillium</taxon>
    </lineage>
</organism>
<keyword evidence="3 16" id="KW-0812">Transmembrane</keyword>
<keyword evidence="9" id="KW-0805">Transcription regulation</keyword>
<feature type="region of interest" description="Disordered" evidence="15">
    <location>
        <begin position="252"/>
        <end position="271"/>
    </location>
</feature>
<evidence type="ECO:0000256" key="14">
    <source>
        <dbReference type="PROSITE-ProRule" id="PRU00094"/>
    </source>
</evidence>
<dbReference type="PROSITE" id="PS50114">
    <property type="entry name" value="GATA_ZN_FINGER_2"/>
    <property type="match status" value="2"/>
</dbReference>
<dbReference type="GO" id="GO:0034757">
    <property type="term" value="P:negative regulation of iron ion transport"/>
    <property type="evidence" value="ECO:0007669"/>
    <property type="project" value="UniProtKB-ARBA"/>
</dbReference>
<feature type="transmembrane region" description="Helical" evidence="16">
    <location>
        <begin position="34"/>
        <end position="53"/>
    </location>
</feature>
<dbReference type="GO" id="GO:0000981">
    <property type="term" value="F:DNA-binding transcription factor activity, RNA polymerase II-specific"/>
    <property type="evidence" value="ECO:0007669"/>
    <property type="project" value="TreeGrafter"/>
</dbReference>
<evidence type="ECO:0000313" key="18">
    <source>
        <dbReference type="EMBL" id="OOQ83210.1"/>
    </source>
</evidence>
<feature type="compositionally biased region" description="Polar residues" evidence="15">
    <location>
        <begin position="387"/>
        <end position="408"/>
    </location>
</feature>
<feature type="compositionally biased region" description="Low complexity" evidence="15">
    <location>
        <begin position="469"/>
        <end position="481"/>
    </location>
</feature>
<keyword evidence="13" id="KW-0539">Nucleus</keyword>
<dbReference type="InterPro" id="IPR039355">
    <property type="entry name" value="Transcription_factor_GATA"/>
</dbReference>
<dbReference type="CDD" id="cd00202">
    <property type="entry name" value="ZnF_GATA"/>
    <property type="match status" value="2"/>
</dbReference>
<dbReference type="GO" id="GO:0045944">
    <property type="term" value="P:positive regulation of transcription by RNA polymerase II"/>
    <property type="evidence" value="ECO:0007669"/>
    <property type="project" value="TreeGrafter"/>
</dbReference>
<evidence type="ECO:0000313" key="19">
    <source>
        <dbReference type="Proteomes" id="UP000190744"/>
    </source>
</evidence>
<comment type="subcellular location">
    <subcellularLocation>
        <location evidence="2">Membrane</location>
        <topology evidence="2">Multi-pass membrane protein</topology>
    </subcellularLocation>
    <subcellularLocation>
        <location evidence="1">Nucleus</location>
    </subcellularLocation>
</comment>
<evidence type="ECO:0000259" key="17">
    <source>
        <dbReference type="PROSITE" id="PS50114"/>
    </source>
</evidence>
<dbReference type="GO" id="GO:0016020">
    <property type="term" value="C:membrane"/>
    <property type="evidence" value="ECO:0007669"/>
    <property type="project" value="UniProtKB-SubCell"/>
</dbReference>
<feature type="region of interest" description="Disordered" evidence="15">
    <location>
        <begin position="666"/>
        <end position="766"/>
    </location>
</feature>
<dbReference type="InterPro" id="IPR000679">
    <property type="entry name" value="Znf_GATA"/>
</dbReference>
<dbReference type="SMART" id="SM00401">
    <property type="entry name" value="ZnF_GATA"/>
    <property type="match status" value="2"/>
</dbReference>
<dbReference type="AlphaFoldDB" id="A0A1S9RD66"/>
<gene>
    <name evidence="18" type="primary">SREP</name>
    <name evidence="18" type="ORF">PEBR_36328</name>
</gene>
<dbReference type="PRINTS" id="PR00619">
    <property type="entry name" value="GATAZNFINGER"/>
</dbReference>
<feature type="compositionally biased region" description="Pro residues" evidence="15">
    <location>
        <begin position="303"/>
        <end position="314"/>
    </location>
</feature>
<evidence type="ECO:0000256" key="7">
    <source>
        <dbReference type="ARBA" id="ARBA00022833"/>
    </source>
</evidence>
<dbReference type="Pfam" id="PF00320">
    <property type="entry name" value="GATA"/>
    <property type="match status" value="2"/>
</dbReference>
<dbReference type="PROSITE" id="PS00344">
    <property type="entry name" value="GATA_ZN_FINGER_1"/>
    <property type="match status" value="2"/>
</dbReference>
<evidence type="ECO:0000256" key="15">
    <source>
        <dbReference type="SAM" id="MobiDB-lite"/>
    </source>
</evidence>
<dbReference type="GO" id="GO:0000122">
    <property type="term" value="P:negative regulation of transcription by RNA polymerase II"/>
    <property type="evidence" value="ECO:0007669"/>
    <property type="project" value="TreeGrafter"/>
</dbReference>
<name>A0A1S9RD66_PENBI</name>
<feature type="region of interest" description="Disordered" evidence="15">
    <location>
        <begin position="546"/>
        <end position="576"/>
    </location>
</feature>
<evidence type="ECO:0000256" key="6">
    <source>
        <dbReference type="ARBA" id="ARBA00022771"/>
    </source>
</evidence>
<dbReference type="Gene3D" id="3.30.50.10">
    <property type="entry name" value="Erythroid Transcription Factor GATA-1, subunit A"/>
    <property type="match status" value="2"/>
</dbReference>